<dbReference type="EMBL" id="WNYA01000004">
    <property type="protein sequence ID" value="KAG8574762.1"/>
    <property type="molecule type" value="Genomic_DNA"/>
</dbReference>
<dbReference type="AlphaFoldDB" id="A0AAV7BQX6"/>
<organism evidence="1 2">
    <name type="scientific">Engystomops pustulosus</name>
    <name type="common">Tungara frog</name>
    <name type="synonym">Physalaemus pustulosus</name>
    <dbReference type="NCBI Taxonomy" id="76066"/>
    <lineage>
        <taxon>Eukaryota</taxon>
        <taxon>Metazoa</taxon>
        <taxon>Chordata</taxon>
        <taxon>Craniata</taxon>
        <taxon>Vertebrata</taxon>
        <taxon>Euteleostomi</taxon>
        <taxon>Amphibia</taxon>
        <taxon>Batrachia</taxon>
        <taxon>Anura</taxon>
        <taxon>Neobatrachia</taxon>
        <taxon>Hyloidea</taxon>
        <taxon>Leptodactylidae</taxon>
        <taxon>Leiuperinae</taxon>
        <taxon>Engystomops</taxon>
    </lineage>
</organism>
<accession>A0AAV7BQX6</accession>
<reference evidence="1" key="1">
    <citation type="thesis" date="2020" institute="ProQuest LLC" country="789 East Eisenhower Parkway, Ann Arbor, MI, USA">
        <title>Comparative Genomics and Chromosome Evolution.</title>
        <authorList>
            <person name="Mudd A.B."/>
        </authorList>
    </citation>
    <scope>NUCLEOTIDE SEQUENCE</scope>
    <source>
        <strain evidence="1">237g6f4</strain>
        <tissue evidence="1">Blood</tissue>
    </source>
</reference>
<evidence type="ECO:0000313" key="1">
    <source>
        <dbReference type="EMBL" id="KAG8574762.1"/>
    </source>
</evidence>
<comment type="caution">
    <text evidence="1">The sequence shown here is derived from an EMBL/GenBank/DDBJ whole genome shotgun (WGS) entry which is preliminary data.</text>
</comment>
<dbReference type="Proteomes" id="UP000824782">
    <property type="component" value="Unassembled WGS sequence"/>
</dbReference>
<evidence type="ECO:0000313" key="2">
    <source>
        <dbReference type="Proteomes" id="UP000824782"/>
    </source>
</evidence>
<gene>
    <name evidence="1" type="ORF">GDO81_009320</name>
</gene>
<name>A0AAV7BQX6_ENGPU</name>
<protein>
    <submittedName>
        <fullName evidence="1">Uncharacterized protein</fullName>
    </submittedName>
</protein>
<proteinExistence type="predicted"/>
<keyword evidence="2" id="KW-1185">Reference proteome</keyword>
<sequence length="105" mass="11801">MLDYPMGTFPLLVKKIPPGAKLYCYFFINVCKYVYVANKTVRNYHCEYHLKGSVLVLRRFSLYFTVNFQALDDGLLSFTLLLGIFTSPPSAVSITVFGTSSLAAL</sequence>